<proteinExistence type="predicted"/>
<gene>
    <name evidence="3" type="primary">SSCI23530.1</name>
</gene>
<sequence>MKFTSSSSASLALSLATALLAVAPSQAFTDPVAAAKAANNLAYIAGQYATGNLYRYNLVSDNGQLPWNTNVPFIPEAAVNGSMDGGLEELPDIQGMTLNRTFAVQPGAVLPFYQTEGYDATKIERANALNVYITNPQSSSSNADGSPTSDDAARTAKDEVLILGPCWMNEDDHTARAIKSGELYWHQSQWQSGMASRGPGDTQISSYAVMDSFMDALFDKNQFSNLETVVIAGHSMGAQMVQRYSVVKQPAAYDTNITFWFGNPGSYAWLTSSRPNQNNASCANTYDDWARVKNNKQQVVSTFQSRNVHMNYGLLDNGQGDTACAASYQGANHLERGCHFVESVASISGGSLPKTQTANFMPNVSHQDYSMLSYNIPLYRLFEEVPAGASSNRSTAGSGSAKGGGSSTATKGNGSAKSSAESMCKAGMLTDGAGAILSFGMSLL</sequence>
<protein>
    <submittedName>
        <fullName evidence="3">Uncharacterized protein</fullName>
    </submittedName>
</protein>
<evidence type="ECO:0000256" key="1">
    <source>
        <dbReference type="SAM" id="MobiDB-lite"/>
    </source>
</evidence>
<dbReference type="AlphaFoldDB" id="A0A0F7RSJ5"/>
<feature type="signal peptide" evidence="2">
    <location>
        <begin position="1"/>
        <end position="27"/>
    </location>
</feature>
<keyword evidence="2" id="KW-0732">Signal</keyword>
<organism evidence="3 4">
    <name type="scientific">Sporisorium scitamineum</name>
    <dbReference type="NCBI Taxonomy" id="49012"/>
    <lineage>
        <taxon>Eukaryota</taxon>
        <taxon>Fungi</taxon>
        <taxon>Dikarya</taxon>
        <taxon>Basidiomycota</taxon>
        <taxon>Ustilaginomycotina</taxon>
        <taxon>Ustilaginomycetes</taxon>
        <taxon>Ustilaginales</taxon>
        <taxon>Ustilaginaceae</taxon>
        <taxon>Sporisorium</taxon>
    </lineage>
</organism>
<dbReference type="STRING" id="49012.A0A0F7RSJ5"/>
<dbReference type="Gene3D" id="3.40.50.1820">
    <property type="entry name" value="alpha/beta hydrolase"/>
    <property type="match status" value="1"/>
</dbReference>
<evidence type="ECO:0000313" key="3">
    <source>
        <dbReference type="EMBL" id="CDR99541.1"/>
    </source>
</evidence>
<dbReference type="InterPro" id="IPR029058">
    <property type="entry name" value="AB_hydrolase_fold"/>
</dbReference>
<keyword evidence="4" id="KW-1185">Reference proteome</keyword>
<feature type="region of interest" description="Disordered" evidence="1">
    <location>
        <begin position="390"/>
        <end position="417"/>
    </location>
</feature>
<dbReference type="SUPFAM" id="SSF53474">
    <property type="entry name" value="alpha/beta-Hydrolases"/>
    <property type="match status" value="1"/>
</dbReference>
<dbReference type="EMBL" id="CCFA01001229">
    <property type="protein sequence ID" value="CDR99541.1"/>
    <property type="molecule type" value="Genomic_DNA"/>
</dbReference>
<reference evidence="4" key="1">
    <citation type="submission" date="2014-06" db="EMBL/GenBank/DDBJ databases">
        <authorList>
            <person name="Berkman P.J."/>
        </authorList>
    </citation>
    <scope>NUCLEOTIDE SEQUENCE [LARGE SCALE GENOMIC DNA]</scope>
</reference>
<dbReference type="PANTHER" id="PTHR35560">
    <property type="entry name" value="BLL0132 PROTEIN"/>
    <property type="match status" value="1"/>
</dbReference>
<evidence type="ECO:0000313" key="4">
    <source>
        <dbReference type="Proteomes" id="UP000242770"/>
    </source>
</evidence>
<accession>A0A0F7RSJ5</accession>
<feature type="chain" id="PRO_5002521428" evidence="2">
    <location>
        <begin position="28"/>
        <end position="444"/>
    </location>
</feature>
<dbReference type="Proteomes" id="UP000242770">
    <property type="component" value="Unassembled WGS sequence"/>
</dbReference>
<dbReference type="PANTHER" id="PTHR35560:SF3">
    <property type="entry name" value="PEPTIDASE S9 PROLYL OLIGOPEPTIDASE CATALYTIC DOMAIN-CONTAINING PROTEIN"/>
    <property type="match status" value="1"/>
</dbReference>
<evidence type="ECO:0000256" key="2">
    <source>
        <dbReference type="SAM" id="SignalP"/>
    </source>
</evidence>
<name>A0A0F7RSJ5_9BASI</name>
<feature type="compositionally biased region" description="Low complexity" evidence="1">
    <location>
        <begin position="407"/>
        <end position="416"/>
    </location>
</feature>